<dbReference type="Gene3D" id="3.40.710.10">
    <property type="entry name" value="DD-peptidase/beta-lactamase superfamily"/>
    <property type="match status" value="1"/>
</dbReference>
<gene>
    <name evidence="2" type="ORF">GGC33_03825</name>
</gene>
<dbReference type="GO" id="GO:0008800">
    <property type="term" value="F:beta-lactamase activity"/>
    <property type="evidence" value="ECO:0007669"/>
    <property type="project" value="InterPro"/>
</dbReference>
<dbReference type="EMBL" id="WMIA01000003">
    <property type="protein sequence ID" value="MTF38050.1"/>
    <property type="molecule type" value="Genomic_DNA"/>
</dbReference>
<proteinExistence type="predicted"/>
<sequence>MVKWFRRDFISILTLASAGTFFTPMISKAINSDDLEAKIFPLFTNLPGKSTMKIKTVSQGNSMDVSLNSDIPLFCGSSFKVFVLTVFLRQMEEGKVNFDEELVINDDVRVLSSPVFGGVSGKTTALIALEAMMMHSDNTATDLIMAYVTPQAVREFIAEIGLANTLIPDSISVMFSYLLGAKNGEDWGWEKINQEMNSPNLPARSIINQEQSSIASSTDFVNFYSRALQGEFFKQEETLTEFKRILRLPAILDKFIPSGAIGYVKGGSIDLQPQYALCLAGGVNFSADTWAYYSFMINWEDSTGKETANISGNFLNSVKASLKIIENAIYNGR</sequence>
<evidence type="ECO:0000313" key="2">
    <source>
        <dbReference type="EMBL" id="MTF38050.1"/>
    </source>
</evidence>
<feature type="domain" description="Beta-lactamase class A catalytic" evidence="1">
    <location>
        <begin position="57"/>
        <end position="236"/>
    </location>
</feature>
<dbReference type="PANTHER" id="PTHR35333:SF3">
    <property type="entry name" value="BETA-LACTAMASE-TYPE TRANSPEPTIDASE FOLD CONTAINING PROTEIN"/>
    <property type="match status" value="1"/>
</dbReference>
<dbReference type="GO" id="GO:0030655">
    <property type="term" value="P:beta-lactam antibiotic catabolic process"/>
    <property type="evidence" value="ECO:0007669"/>
    <property type="project" value="InterPro"/>
</dbReference>
<organism evidence="2 3">
    <name type="scientific">Cyanobacterium aponinum 0216</name>
    <dbReference type="NCBI Taxonomy" id="2676140"/>
    <lineage>
        <taxon>Bacteria</taxon>
        <taxon>Bacillati</taxon>
        <taxon>Cyanobacteriota</taxon>
        <taxon>Cyanophyceae</taxon>
        <taxon>Oscillatoriophycideae</taxon>
        <taxon>Chroococcales</taxon>
        <taxon>Geminocystaceae</taxon>
        <taxon>Cyanobacterium</taxon>
    </lineage>
</organism>
<comment type="caution">
    <text evidence="2">The sequence shown here is derived from an EMBL/GenBank/DDBJ whole genome shotgun (WGS) entry which is preliminary data.</text>
</comment>
<protein>
    <recommendedName>
        <fullName evidence="1">Beta-lactamase class A catalytic domain-containing protein</fullName>
    </recommendedName>
</protein>
<dbReference type="InterPro" id="IPR012338">
    <property type="entry name" value="Beta-lactam/transpept-like"/>
</dbReference>
<dbReference type="PANTHER" id="PTHR35333">
    <property type="entry name" value="BETA-LACTAMASE"/>
    <property type="match status" value="1"/>
</dbReference>
<name>A0A844GQ73_9CHRO</name>
<dbReference type="Pfam" id="PF13354">
    <property type="entry name" value="Beta-lactamase2"/>
    <property type="match status" value="1"/>
</dbReference>
<dbReference type="GO" id="GO:0046677">
    <property type="term" value="P:response to antibiotic"/>
    <property type="evidence" value="ECO:0007669"/>
    <property type="project" value="InterPro"/>
</dbReference>
<dbReference type="InterPro" id="IPR045155">
    <property type="entry name" value="Beta-lactam_cat"/>
</dbReference>
<evidence type="ECO:0000259" key="1">
    <source>
        <dbReference type="Pfam" id="PF13354"/>
    </source>
</evidence>
<reference evidence="2 3" key="1">
    <citation type="submission" date="2019-11" db="EMBL/GenBank/DDBJ databases">
        <title>Isolation of a new High Light Tolerant Cyanobacteria.</title>
        <authorList>
            <person name="Dobson Z."/>
            <person name="Vaughn N."/>
            <person name="Vaughn M."/>
            <person name="Fromme P."/>
            <person name="Mazor Y."/>
        </authorList>
    </citation>
    <scope>NUCLEOTIDE SEQUENCE [LARGE SCALE GENOMIC DNA]</scope>
    <source>
        <strain evidence="2 3">0216</strain>
    </source>
</reference>
<dbReference type="AlphaFoldDB" id="A0A844GQ73"/>
<dbReference type="RefSeq" id="WP_155082924.1">
    <property type="nucleotide sequence ID" value="NZ_WMIA01000003.1"/>
</dbReference>
<evidence type="ECO:0000313" key="3">
    <source>
        <dbReference type="Proteomes" id="UP000437131"/>
    </source>
</evidence>
<dbReference type="Proteomes" id="UP000437131">
    <property type="component" value="Unassembled WGS sequence"/>
</dbReference>
<accession>A0A844GQ73</accession>
<dbReference type="InterPro" id="IPR000871">
    <property type="entry name" value="Beta-lactam_class-A"/>
</dbReference>
<dbReference type="SUPFAM" id="SSF56601">
    <property type="entry name" value="beta-lactamase/transpeptidase-like"/>
    <property type="match status" value="1"/>
</dbReference>